<evidence type="ECO:0000313" key="2">
    <source>
        <dbReference type="Proteomes" id="UP000002332"/>
    </source>
</evidence>
<reference evidence="1 2" key="1">
    <citation type="journal article" date="2007" name="ISME J.">
        <title>Sequence-based analysis of pQBR103; a representative of a unique, transfer-proficient mega plasmid resident in the microbial community of sugar beet.</title>
        <authorList>
            <person name="Tett A."/>
            <person name="Spiers A.J."/>
            <person name="Crossman L.C."/>
            <person name="Ager D."/>
            <person name="Ciric L."/>
            <person name="Dow J.M."/>
            <person name="Fry J.C."/>
            <person name="Harris D."/>
            <person name="Lilley A."/>
            <person name="Oliver A."/>
            <person name="Parkhill J."/>
            <person name="Quail M.A."/>
            <person name="Rainey P.B."/>
            <person name="Saunders N.J."/>
            <person name="Seeger K."/>
            <person name="Snyder L.A.S."/>
            <person name="Squares R."/>
            <person name="Thomas C.M."/>
            <person name="Turner S.L."/>
            <person name="Zhang X.-X."/>
            <person name="Field D."/>
            <person name="Bailey M.J."/>
        </authorList>
    </citation>
    <scope>NUCLEOTIDE SEQUENCE [LARGE SCALE GENOMIC DNA]</scope>
    <source>
        <strain evidence="1 2">SBW25</strain>
    </source>
</reference>
<evidence type="ECO:0000313" key="1">
    <source>
        <dbReference type="EMBL" id="CAM96284.1"/>
    </source>
</evidence>
<name>A4V6X3_PSEFS</name>
<proteinExistence type="predicted"/>
<sequence>MLPANPCRLNRFSAPLYGFRHARLGGIVVSLSAPSSWCCTTTDWNQPMAWITAKDRLPAPGTTVLCKLSHWNTKAIVEEKLTRVDEGDCTWRTAGDGCEISYDWDVIEWEE</sequence>
<accession>A4V6X3</accession>
<gene>
    <name evidence="1" type="ordered locus">pQBR0252</name>
</gene>
<protein>
    <submittedName>
        <fullName evidence="1">Uncharacterized protein</fullName>
    </submittedName>
</protein>
<dbReference type="Proteomes" id="UP000002332">
    <property type="component" value="Plasmid pQBR103"/>
</dbReference>
<geneLocation type="plasmid" evidence="1 2">
    <name>pQBR103</name>
</geneLocation>
<keyword evidence="1" id="KW-0614">Plasmid</keyword>
<dbReference type="EMBL" id="AM235768">
    <property type="protein sequence ID" value="CAM96284.1"/>
    <property type="molecule type" value="Genomic_DNA"/>
</dbReference>
<organism evidence="1 2">
    <name type="scientific">Pseudomonas fluorescens (strain SBW25)</name>
    <dbReference type="NCBI Taxonomy" id="216595"/>
    <lineage>
        <taxon>Bacteria</taxon>
        <taxon>Pseudomonadati</taxon>
        <taxon>Pseudomonadota</taxon>
        <taxon>Gammaproteobacteria</taxon>
        <taxon>Pseudomonadales</taxon>
        <taxon>Pseudomonadaceae</taxon>
        <taxon>Pseudomonas</taxon>
    </lineage>
</organism>
<dbReference type="AlphaFoldDB" id="A4V6X3"/>